<comment type="caution">
    <text evidence="1">The sequence shown here is derived from an EMBL/GenBank/DDBJ whole genome shotgun (WGS) entry which is preliminary data.</text>
</comment>
<name>A0A8T0J399_CERPU</name>
<accession>A0A8T0J399</accession>
<proteinExistence type="predicted"/>
<reference evidence="1" key="1">
    <citation type="submission" date="2020-06" db="EMBL/GenBank/DDBJ databases">
        <title>WGS assembly of Ceratodon purpureus strain R40.</title>
        <authorList>
            <person name="Carey S.B."/>
            <person name="Jenkins J."/>
            <person name="Shu S."/>
            <person name="Lovell J.T."/>
            <person name="Sreedasyam A."/>
            <person name="Maumus F."/>
            <person name="Tiley G.P."/>
            <person name="Fernandez-Pozo N."/>
            <person name="Barry K."/>
            <person name="Chen C."/>
            <person name="Wang M."/>
            <person name="Lipzen A."/>
            <person name="Daum C."/>
            <person name="Saski C.A."/>
            <person name="Payton A.C."/>
            <person name="Mcbreen J.C."/>
            <person name="Conrad R.E."/>
            <person name="Kollar L.M."/>
            <person name="Olsson S."/>
            <person name="Huttunen S."/>
            <person name="Landis J.B."/>
            <person name="Wickett N.J."/>
            <person name="Johnson M.G."/>
            <person name="Rensing S.A."/>
            <person name="Grimwood J."/>
            <person name="Schmutz J."/>
            <person name="Mcdaniel S.F."/>
        </authorList>
    </citation>
    <scope>NUCLEOTIDE SEQUENCE</scope>
    <source>
        <strain evidence="1">R40</strain>
    </source>
</reference>
<dbReference type="Proteomes" id="UP000822688">
    <property type="component" value="Chromosome 1"/>
</dbReference>
<dbReference type="EMBL" id="CM026421">
    <property type="protein sequence ID" value="KAG0590037.1"/>
    <property type="molecule type" value="Genomic_DNA"/>
</dbReference>
<evidence type="ECO:0000313" key="1">
    <source>
        <dbReference type="EMBL" id="KAG0590037.1"/>
    </source>
</evidence>
<gene>
    <name evidence="1" type="ORF">KC19_1G066100</name>
</gene>
<evidence type="ECO:0000313" key="2">
    <source>
        <dbReference type="Proteomes" id="UP000822688"/>
    </source>
</evidence>
<dbReference type="AlphaFoldDB" id="A0A8T0J399"/>
<sequence>MLLASGWESCSLCTIADNSSWSSSSVATINGISRPYCTLTNIRTSQAVHAKEPIGLVTPSIVMYVTNSLAEYAVQVKDSWGCVNTQEICQRFHYTK</sequence>
<protein>
    <submittedName>
        <fullName evidence="1">Uncharacterized protein</fullName>
    </submittedName>
</protein>
<keyword evidence="2" id="KW-1185">Reference proteome</keyword>
<organism evidence="1 2">
    <name type="scientific">Ceratodon purpureus</name>
    <name type="common">Fire moss</name>
    <name type="synonym">Dicranum purpureum</name>
    <dbReference type="NCBI Taxonomy" id="3225"/>
    <lineage>
        <taxon>Eukaryota</taxon>
        <taxon>Viridiplantae</taxon>
        <taxon>Streptophyta</taxon>
        <taxon>Embryophyta</taxon>
        <taxon>Bryophyta</taxon>
        <taxon>Bryophytina</taxon>
        <taxon>Bryopsida</taxon>
        <taxon>Dicranidae</taxon>
        <taxon>Pseudoditrichales</taxon>
        <taxon>Ditrichaceae</taxon>
        <taxon>Ceratodon</taxon>
    </lineage>
</organism>